<dbReference type="Pfam" id="PF00416">
    <property type="entry name" value="Ribosomal_S13"/>
    <property type="match status" value="1"/>
</dbReference>
<comment type="function">
    <text evidence="6">Located at the top of the head of the 30S subunit, it contacts several helices of the 16S rRNA. In the 70S ribosome it contacts the 23S rRNA (bridge B1a) and protein L5 of the 50S subunit (bridge B1b), connecting the 2 subunits; these bridges are implicated in subunit movement.</text>
</comment>
<keyword evidence="3 6" id="KW-0694">RNA-binding</keyword>
<evidence type="ECO:0000313" key="9">
    <source>
        <dbReference type="EMBL" id="CAD6490901.1"/>
    </source>
</evidence>
<reference evidence="10" key="1">
    <citation type="submission" date="2020-10" db="EMBL/GenBank/DDBJ databases">
        <authorList>
            <person name="Hahn C.J."/>
            <person name="Laso-Perez R."/>
            <person name="Vulcano F."/>
            <person name="Vaziourakis K.-M."/>
            <person name="Stokke R."/>
            <person name="Steen I.H."/>
            <person name="Teske A."/>
            <person name="Boetius A."/>
            <person name="Liebeke M."/>
            <person name="Amann R."/>
            <person name="Knittel K."/>
        </authorList>
    </citation>
    <scope>NUCLEOTIDE SEQUENCE</scope>
    <source>
        <strain evidence="10">Gfbio:e3339647-f889-4370-9287-4fb5cb688e4c:AG392D22_GoMArc1</strain>
        <strain evidence="11">Gfbio:e3339647-f889-4370-9287-4fb5cb688e4c:AG392J18_GoMArc1</strain>
        <strain evidence="9">Gfbio:e3339647-f889-4370-9287-4fb5cb688e4c:AG394J04_GoMArc1</strain>
    </source>
</reference>
<evidence type="ECO:0000256" key="5">
    <source>
        <dbReference type="ARBA" id="ARBA00023274"/>
    </source>
</evidence>
<evidence type="ECO:0000256" key="1">
    <source>
        <dbReference type="ARBA" id="ARBA00008080"/>
    </source>
</evidence>
<evidence type="ECO:0000256" key="8">
    <source>
        <dbReference type="SAM" id="MobiDB-lite"/>
    </source>
</evidence>
<proteinExistence type="inferred from homology"/>
<dbReference type="InterPro" id="IPR001892">
    <property type="entry name" value="Ribosomal_uS13"/>
</dbReference>
<dbReference type="NCBIfam" id="NF003140">
    <property type="entry name" value="PRK04053.1"/>
    <property type="match status" value="1"/>
</dbReference>
<dbReference type="EMBL" id="CAJHIR010000068">
    <property type="protein sequence ID" value="CAD6494641.1"/>
    <property type="molecule type" value="Genomic_DNA"/>
</dbReference>
<evidence type="ECO:0000313" key="12">
    <source>
        <dbReference type="Proteomes" id="UP000634805"/>
    </source>
</evidence>
<evidence type="ECO:0000313" key="10">
    <source>
        <dbReference type="EMBL" id="CAD6492443.1"/>
    </source>
</evidence>
<dbReference type="Proteomes" id="UP000634805">
    <property type="component" value="Unassembled WGS sequence"/>
</dbReference>
<dbReference type="InterPro" id="IPR010979">
    <property type="entry name" value="Ribosomal_uS13-like_H2TH"/>
</dbReference>
<name>A0A811T9Z5_9EURY</name>
<dbReference type="EMBL" id="CAJHIP010000001">
    <property type="protein sequence ID" value="CAD6490901.1"/>
    <property type="molecule type" value="Genomic_DNA"/>
</dbReference>
<dbReference type="GO" id="GO:0015935">
    <property type="term" value="C:small ribosomal subunit"/>
    <property type="evidence" value="ECO:0007669"/>
    <property type="project" value="TreeGrafter"/>
</dbReference>
<dbReference type="PROSITE" id="PS50159">
    <property type="entry name" value="RIBOSOMAL_S13_2"/>
    <property type="match status" value="1"/>
</dbReference>
<evidence type="ECO:0000256" key="4">
    <source>
        <dbReference type="ARBA" id="ARBA00022980"/>
    </source>
</evidence>
<dbReference type="PANTHER" id="PTHR10871:SF3">
    <property type="entry name" value="SMALL RIBOSOMAL SUBUNIT PROTEIN US13"/>
    <property type="match status" value="1"/>
</dbReference>
<comment type="caution">
    <text evidence="10">The sequence shown here is derived from an EMBL/GenBank/DDBJ whole genome shotgun (WGS) entry which is preliminary data.</text>
</comment>
<protein>
    <recommendedName>
        <fullName evidence="6">Small ribosomal subunit protein uS13</fullName>
    </recommendedName>
</protein>
<keyword evidence="5 6" id="KW-0687">Ribonucleoprotein</keyword>
<dbReference type="SUPFAM" id="SSF46946">
    <property type="entry name" value="S13-like H2TH domain"/>
    <property type="match status" value="1"/>
</dbReference>
<dbReference type="PIRSF" id="PIRSF002134">
    <property type="entry name" value="Ribosomal_S13"/>
    <property type="match status" value="1"/>
</dbReference>
<dbReference type="GO" id="GO:0005829">
    <property type="term" value="C:cytosol"/>
    <property type="evidence" value="ECO:0007669"/>
    <property type="project" value="TreeGrafter"/>
</dbReference>
<evidence type="ECO:0000313" key="11">
    <source>
        <dbReference type="EMBL" id="CAD6494641.1"/>
    </source>
</evidence>
<dbReference type="GO" id="GO:0006412">
    <property type="term" value="P:translation"/>
    <property type="evidence" value="ECO:0007669"/>
    <property type="project" value="UniProtKB-UniRule"/>
</dbReference>
<dbReference type="Proteomes" id="UP000603056">
    <property type="component" value="Unassembled WGS sequence"/>
</dbReference>
<sequence length="158" mass="17723">MANNPDNTETDEDIQHIVRIAETDTEGRSPVVYSLTGLKGVNHRTARILATSAKIDHKKKMGHLGEEEINRLKDAVAKIETVLPAWMLNRRKDFLTGEDRHIYGGDIALVLREDINTMKKTHSYKGSRHEKGLKARGQRTKSTGRRGATVGVSRRRVG</sequence>
<feature type="region of interest" description="Disordered" evidence="8">
    <location>
        <begin position="122"/>
        <end position="158"/>
    </location>
</feature>
<dbReference type="AlphaFoldDB" id="A0A811T9Z5"/>
<dbReference type="InterPro" id="IPR027437">
    <property type="entry name" value="Rbsml_uS13_C"/>
</dbReference>
<dbReference type="PANTHER" id="PTHR10871">
    <property type="entry name" value="30S RIBOSOMAL PROTEIN S13/40S RIBOSOMAL PROTEIN S18"/>
    <property type="match status" value="1"/>
</dbReference>
<dbReference type="EMBL" id="CAJHIS010000005">
    <property type="protein sequence ID" value="CAD6492443.1"/>
    <property type="molecule type" value="Genomic_DNA"/>
</dbReference>
<feature type="compositionally biased region" description="Basic residues" evidence="8">
    <location>
        <begin position="134"/>
        <end position="144"/>
    </location>
</feature>
<dbReference type="NCBIfam" id="TIGR03629">
    <property type="entry name" value="uS13_arch"/>
    <property type="match status" value="1"/>
</dbReference>
<dbReference type="Gene3D" id="4.10.910.10">
    <property type="entry name" value="30s ribosomal protein s13, domain 2"/>
    <property type="match status" value="1"/>
</dbReference>
<keyword evidence="4 6" id="KW-0689">Ribosomal protein</keyword>
<accession>A0A811T9Z5</accession>
<dbReference type="Proteomes" id="UP000612009">
    <property type="component" value="Unassembled WGS sequence"/>
</dbReference>
<dbReference type="HAMAP" id="MF_01315">
    <property type="entry name" value="Ribosomal_uS13"/>
    <property type="match status" value="1"/>
</dbReference>
<gene>
    <name evidence="6" type="primary">rps13</name>
    <name evidence="10" type="ORF">EMLJLAPB_00281</name>
    <name evidence="9" type="ORF">FFODKBPE_00038</name>
    <name evidence="11" type="ORF">LAKADJCE_00881</name>
</gene>
<dbReference type="GO" id="GO:0003735">
    <property type="term" value="F:structural constituent of ribosome"/>
    <property type="evidence" value="ECO:0007669"/>
    <property type="project" value="InterPro"/>
</dbReference>
<evidence type="ECO:0000256" key="2">
    <source>
        <dbReference type="ARBA" id="ARBA00022730"/>
    </source>
</evidence>
<comment type="similarity">
    <text evidence="1 6 7">Belongs to the universal ribosomal protein uS13 family.</text>
</comment>
<dbReference type="InterPro" id="IPR019977">
    <property type="entry name" value="Ribosomal_uS13_archaeal"/>
</dbReference>
<organism evidence="10 12">
    <name type="scientific">Candidatus Argoarchaeum ethanivorans</name>
    <dbReference type="NCBI Taxonomy" id="2608793"/>
    <lineage>
        <taxon>Archaea</taxon>
        <taxon>Methanobacteriati</taxon>
        <taxon>Methanobacteriota</taxon>
        <taxon>Stenosarchaea group</taxon>
        <taxon>Methanomicrobia</taxon>
        <taxon>Methanosarcinales</taxon>
        <taxon>Methanosarcinales incertae sedis</taxon>
        <taxon>GOM Arc I cluster</taxon>
        <taxon>Candidatus Argoarchaeum</taxon>
    </lineage>
</organism>
<evidence type="ECO:0000256" key="6">
    <source>
        <dbReference type="HAMAP-Rule" id="MF_01315"/>
    </source>
</evidence>
<evidence type="ECO:0000256" key="7">
    <source>
        <dbReference type="RuleBase" id="RU003830"/>
    </source>
</evidence>
<comment type="subunit">
    <text evidence="6">Part of the 30S ribosomal subunit. Forms a loose heterodimer with protein S19. Forms two bridges to the 50S subunit in the 70S ribosome.</text>
</comment>
<evidence type="ECO:0000256" key="3">
    <source>
        <dbReference type="ARBA" id="ARBA00022884"/>
    </source>
</evidence>
<dbReference type="GO" id="GO:0019843">
    <property type="term" value="F:rRNA binding"/>
    <property type="evidence" value="ECO:0007669"/>
    <property type="project" value="UniProtKB-UniRule"/>
</dbReference>
<keyword evidence="2 6" id="KW-0699">rRNA-binding</keyword>
<dbReference type="Gene3D" id="1.10.8.50">
    <property type="match status" value="1"/>
</dbReference>